<dbReference type="InterPro" id="IPR007044">
    <property type="entry name" value="Cyclodeamin/CycHdrlase"/>
</dbReference>
<gene>
    <name evidence="2" type="ORF">F6B40_09785</name>
</gene>
<proteinExistence type="predicted"/>
<sequence>MIARPPCGQAPPVSIPARSAVPPGIVGGVNDIPEEEAASIDSVALEEWLARLAGASGVPGGGAACALMTATAAAMVEMVGGYAGDEGEGIVSRAADSRRRALEAIERDALRSGELGDALRRYREDGTDAADRAARDTAVASAHSAAELGEVGVSLIADVARLLEVSERYLVPDIVVAAEGVAAGLAGASAIAWADLRLAEAHGDHGDDLRAVRERIGALVRARSEVDELRRSAAARV</sequence>
<evidence type="ECO:0000313" key="3">
    <source>
        <dbReference type="Proteomes" id="UP000326838"/>
    </source>
</evidence>
<name>A0A5N0TDE9_9MICO</name>
<feature type="domain" description="Cyclodeaminase/cyclohydrolase" evidence="1">
    <location>
        <begin position="45"/>
        <end position="189"/>
    </location>
</feature>
<reference evidence="3" key="1">
    <citation type="submission" date="2019-09" db="EMBL/GenBank/DDBJ databases">
        <title>Mumia zhuanghuii sp. nov. isolated from the intestinal contents of plateau pika (Ochotona curzoniae) in the Qinghai-Tibet plateau of China.</title>
        <authorList>
            <person name="Tian Z."/>
        </authorList>
    </citation>
    <scope>NUCLEOTIDE SEQUENCE [LARGE SCALE GENOMIC DNA]</scope>
    <source>
        <strain evidence="3">L-033</strain>
    </source>
</reference>
<dbReference type="EMBL" id="VYUY01000012">
    <property type="protein sequence ID" value="KAA9132980.1"/>
    <property type="molecule type" value="Genomic_DNA"/>
</dbReference>
<dbReference type="Proteomes" id="UP000326838">
    <property type="component" value="Unassembled WGS sequence"/>
</dbReference>
<protein>
    <recommendedName>
        <fullName evidence="1">Cyclodeaminase/cyclohydrolase domain-containing protein</fullName>
    </recommendedName>
</protein>
<comment type="caution">
    <text evidence="2">The sequence shown here is derived from an EMBL/GenBank/DDBJ whole genome shotgun (WGS) entry which is preliminary data.</text>
</comment>
<dbReference type="AlphaFoldDB" id="A0A5N0TDE9"/>
<dbReference type="Gene3D" id="1.20.120.680">
    <property type="entry name" value="Formiminotetrahydrofolate cyclodeaminase monomer, up-and-down helical bundle"/>
    <property type="match status" value="1"/>
</dbReference>
<dbReference type="Pfam" id="PF04961">
    <property type="entry name" value="FTCD_C"/>
    <property type="match status" value="1"/>
</dbReference>
<dbReference type="InterPro" id="IPR036178">
    <property type="entry name" value="Formintransfe-cycloase-like_sf"/>
</dbReference>
<evidence type="ECO:0000313" key="2">
    <source>
        <dbReference type="EMBL" id="KAA9132980.1"/>
    </source>
</evidence>
<keyword evidence="3" id="KW-1185">Reference proteome</keyword>
<evidence type="ECO:0000259" key="1">
    <source>
        <dbReference type="Pfam" id="PF04961"/>
    </source>
</evidence>
<accession>A0A5N0TDE9</accession>
<dbReference type="GO" id="GO:0003824">
    <property type="term" value="F:catalytic activity"/>
    <property type="evidence" value="ECO:0007669"/>
    <property type="project" value="InterPro"/>
</dbReference>
<dbReference type="SUPFAM" id="SSF101262">
    <property type="entry name" value="Methenyltetrahydrofolate cyclohydrolase-like"/>
    <property type="match status" value="1"/>
</dbReference>
<organism evidence="2 3">
    <name type="scientific">Microbacterium caowuchunii</name>
    <dbReference type="NCBI Taxonomy" id="2614638"/>
    <lineage>
        <taxon>Bacteria</taxon>
        <taxon>Bacillati</taxon>
        <taxon>Actinomycetota</taxon>
        <taxon>Actinomycetes</taxon>
        <taxon>Micrococcales</taxon>
        <taxon>Microbacteriaceae</taxon>
        <taxon>Microbacterium</taxon>
    </lineage>
</organism>